<feature type="signal peptide" evidence="2">
    <location>
        <begin position="1"/>
        <end position="18"/>
    </location>
</feature>
<evidence type="ECO:0000313" key="3">
    <source>
        <dbReference type="EMBL" id="MEQ2471351.1"/>
    </source>
</evidence>
<feature type="chain" id="PRO_5045059619" description="DUF1344 domain-containing protein" evidence="2">
    <location>
        <begin position="19"/>
        <end position="117"/>
    </location>
</feature>
<feature type="region of interest" description="Disordered" evidence="1">
    <location>
        <begin position="22"/>
        <end position="51"/>
    </location>
</feature>
<keyword evidence="2" id="KW-0732">Signal</keyword>
<comment type="caution">
    <text evidence="3">The sequence shown here is derived from an EMBL/GenBank/DDBJ whole genome shotgun (WGS) entry which is preliminary data.</text>
</comment>
<evidence type="ECO:0008006" key="5">
    <source>
        <dbReference type="Google" id="ProtNLM"/>
    </source>
</evidence>
<proteinExistence type="predicted"/>
<gene>
    <name evidence="3" type="ORF">WMO29_02385</name>
</gene>
<keyword evidence="4" id="KW-1185">Reference proteome</keyword>
<evidence type="ECO:0000256" key="2">
    <source>
        <dbReference type="SAM" id="SignalP"/>
    </source>
</evidence>
<evidence type="ECO:0000313" key="4">
    <source>
        <dbReference type="Proteomes" id="UP001438008"/>
    </source>
</evidence>
<protein>
    <recommendedName>
        <fullName evidence="5">DUF1344 domain-containing protein</fullName>
    </recommendedName>
</protein>
<reference evidence="3 4" key="1">
    <citation type="submission" date="2024-03" db="EMBL/GenBank/DDBJ databases">
        <title>Human intestinal bacterial collection.</title>
        <authorList>
            <person name="Pauvert C."/>
            <person name="Hitch T.C.A."/>
            <person name="Clavel T."/>
        </authorList>
    </citation>
    <scope>NUCLEOTIDE SEQUENCE [LARGE SCALE GENOMIC DNA]</scope>
    <source>
        <strain evidence="3 4">CLA-AA-H132</strain>
    </source>
</reference>
<sequence>MKKRFAMLMLLTAMTASMITGCGTKNSGDSGQNSQTTQEASGSEETASFTGTLDEKKDFMFIVTDDAGNSYEFTFDKEKPEGLDKVKVGDKVTVTYTGTVSEVDPFMGEVLSVTEAK</sequence>
<evidence type="ECO:0000256" key="1">
    <source>
        <dbReference type="SAM" id="MobiDB-lite"/>
    </source>
</evidence>
<dbReference type="RefSeq" id="WP_349163595.1">
    <property type="nucleotide sequence ID" value="NZ_JBBMFE010000002.1"/>
</dbReference>
<dbReference type="PROSITE" id="PS51257">
    <property type="entry name" value="PROKAR_LIPOPROTEIN"/>
    <property type="match status" value="1"/>
</dbReference>
<dbReference type="EMBL" id="JBBMFE010000002">
    <property type="protein sequence ID" value="MEQ2471351.1"/>
    <property type="molecule type" value="Genomic_DNA"/>
</dbReference>
<dbReference type="Proteomes" id="UP001438008">
    <property type="component" value="Unassembled WGS sequence"/>
</dbReference>
<feature type="compositionally biased region" description="Polar residues" evidence="1">
    <location>
        <begin position="23"/>
        <end position="51"/>
    </location>
</feature>
<accession>A0ABV1FF01</accession>
<name>A0ABV1FF01_9FIRM</name>
<organism evidence="3 4">
    <name type="scientific">Laedolimicola intestinihominis</name>
    <dbReference type="NCBI Taxonomy" id="3133166"/>
    <lineage>
        <taxon>Bacteria</taxon>
        <taxon>Bacillati</taxon>
        <taxon>Bacillota</taxon>
        <taxon>Clostridia</taxon>
        <taxon>Lachnospirales</taxon>
        <taxon>Lachnospiraceae</taxon>
        <taxon>Laedolimicola</taxon>
    </lineage>
</organism>